<dbReference type="AlphaFoldDB" id="A0A2K3JS43"/>
<name>A0A2K3JS43_TRIPR</name>
<protein>
    <submittedName>
        <fullName evidence="2">Uncharacterized protein</fullName>
    </submittedName>
</protein>
<feature type="region of interest" description="Disordered" evidence="1">
    <location>
        <begin position="1"/>
        <end position="33"/>
    </location>
</feature>
<evidence type="ECO:0000313" key="2">
    <source>
        <dbReference type="EMBL" id="PNX56863.1"/>
    </source>
</evidence>
<feature type="non-terminal residue" evidence="2">
    <location>
        <position position="1"/>
    </location>
</feature>
<accession>A0A2K3JS43</accession>
<comment type="caution">
    <text evidence="2">The sequence shown here is derived from an EMBL/GenBank/DDBJ whole genome shotgun (WGS) entry which is preliminary data.</text>
</comment>
<evidence type="ECO:0000256" key="1">
    <source>
        <dbReference type="SAM" id="MobiDB-lite"/>
    </source>
</evidence>
<dbReference type="Proteomes" id="UP000236291">
    <property type="component" value="Unassembled WGS sequence"/>
</dbReference>
<evidence type="ECO:0000313" key="3">
    <source>
        <dbReference type="Proteomes" id="UP000236291"/>
    </source>
</evidence>
<dbReference type="EMBL" id="ASHM01121207">
    <property type="protein sequence ID" value="PNX56863.1"/>
    <property type="molecule type" value="Genomic_DNA"/>
</dbReference>
<organism evidence="2 3">
    <name type="scientific">Trifolium pratense</name>
    <name type="common">Red clover</name>
    <dbReference type="NCBI Taxonomy" id="57577"/>
    <lineage>
        <taxon>Eukaryota</taxon>
        <taxon>Viridiplantae</taxon>
        <taxon>Streptophyta</taxon>
        <taxon>Embryophyta</taxon>
        <taxon>Tracheophyta</taxon>
        <taxon>Spermatophyta</taxon>
        <taxon>Magnoliopsida</taxon>
        <taxon>eudicotyledons</taxon>
        <taxon>Gunneridae</taxon>
        <taxon>Pentapetalae</taxon>
        <taxon>rosids</taxon>
        <taxon>fabids</taxon>
        <taxon>Fabales</taxon>
        <taxon>Fabaceae</taxon>
        <taxon>Papilionoideae</taxon>
        <taxon>50 kb inversion clade</taxon>
        <taxon>NPAAA clade</taxon>
        <taxon>Hologalegina</taxon>
        <taxon>IRL clade</taxon>
        <taxon>Trifolieae</taxon>
        <taxon>Trifolium</taxon>
    </lineage>
</organism>
<sequence length="33" mass="3654">GLAHLDHSSHDEPNLHRNKLNVECGHSGHVELT</sequence>
<feature type="compositionally biased region" description="Basic and acidic residues" evidence="1">
    <location>
        <begin position="1"/>
        <end position="15"/>
    </location>
</feature>
<reference evidence="2 3" key="1">
    <citation type="journal article" date="2014" name="Am. J. Bot.">
        <title>Genome assembly and annotation for red clover (Trifolium pratense; Fabaceae).</title>
        <authorList>
            <person name="Istvanek J."/>
            <person name="Jaros M."/>
            <person name="Krenek A."/>
            <person name="Repkova J."/>
        </authorList>
    </citation>
    <scope>NUCLEOTIDE SEQUENCE [LARGE SCALE GENOMIC DNA]</scope>
    <source>
        <strain evidence="3">cv. Tatra</strain>
        <tissue evidence="2">Young leaves</tissue>
    </source>
</reference>
<proteinExistence type="predicted"/>
<reference evidence="2 3" key="2">
    <citation type="journal article" date="2017" name="Front. Plant Sci.">
        <title>Gene Classification and Mining of Molecular Markers Useful in Red Clover (Trifolium pratense) Breeding.</title>
        <authorList>
            <person name="Istvanek J."/>
            <person name="Dluhosova J."/>
            <person name="Dluhos P."/>
            <person name="Patkova L."/>
            <person name="Nedelnik J."/>
            <person name="Repkova J."/>
        </authorList>
    </citation>
    <scope>NUCLEOTIDE SEQUENCE [LARGE SCALE GENOMIC DNA]</scope>
    <source>
        <strain evidence="3">cv. Tatra</strain>
        <tissue evidence="2">Young leaves</tissue>
    </source>
</reference>
<gene>
    <name evidence="2" type="ORF">L195_g058414</name>
</gene>